<dbReference type="CDD" id="cd00209">
    <property type="entry name" value="DHFR"/>
    <property type="match status" value="1"/>
</dbReference>
<sequence>MQRPPTKDTGPKYDGHDVPRELNIIVCVDNRLGFVKNGRIPWNFKKDFKHFQKTTKEHYCIMGRGTFEDMMRMVEKRKDRSLRYMESPLPGRTPIVLSRNPNYTANGMQVFSDLRQATDSLDDKEKKIFILGGSKLWIEALPDTTTIYMTMIDRSYDCDQFFPGCGIHPDYLAKNFDIVDGKKVKTSRRKDARELTFLEMKRCLKQS</sequence>
<dbReference type="SUPFAM" id="SSF53597">
    <property type="entry name" value="Dihydrofolate reductase-like"/>
    <property type="match status" value="1"/>
</dbReference>
<protein>
    <recommendedName>
        <fullName evidence="2">dihydrofolate reductase</fullName>
        <ecNumber evidence="2">1.5.1.3</ecNumber>
    </recommendedName>
</protein>
<name>A0A0F9E6G7_9ZZZZ</name>
<dbReference type="GO" id="GO:0046452">
    <property type="term" value="P:dihydrofolate metabolic process"/>
    <property type="evidence" value="ECO:0007669"/>
    <property type="project" value="TreeGrafter"/>
</dbReference>
<keyword evidence="4" id="KW-0521">NADP</keyword>
<evidence type="ECO:0000259" key="6">
    <source>
        <dbReference type="PROSITE" id="PS51330"/>
    </source>
</evidence>
<accession>A0A0F9E6G7</accession>
<dbReference type="GO" id="GO:0050661">
    <property type="term" value="F:NADP binding"/>
    <property type="evidence" value="ECO:0007669"/>
    <property type="project" value="InterPro"/>
</dbReference>
<dbReference type="GO" id="GO:0006730">
    <property type="term" value="P:one-carbon metabolic process"/>
    <property type="evidence" value="ECO:0007669"/>
    <property type="project" value="UniProtKB-KW"/>
</dbReference>
<dbReference type="InterPro" id="IPR024072">
    <property type="entry name" value="DHFR-like_dom_sf"/>
</dbReference>
<dbReference type="PROSITE" id="PS51330">
    <property type="entry name" value="DHFR_2"/>
    <property type="match status" value="1"/>
</dbReference>
<organism evidence="7">
    <name type="scientific">marine sediment metagenome</name>
    <dbReference type="NCBI Taxonomy" id="412755"/>
    <lineage>
        <taxon>unclassified sequences</taxon>
        <taxon>metagenomes</taxon>
        <taxon>ecological metagenomes</taxon>
    </lineage>
</organism>
<comment type="caution">
    <text evidence="7">The sequence shown here is derived from an EMBL/GenBank/DDBJ whole genome shotgun (WGS) entry which is preliminary data.</text>
</comment>
<evidence type="ECO:0000256" key="1">
    <source>
        <dbReference type="ARBA" id="ARBA00004903"/>
    </source>
</evidence>
<dbReference type="InterPro" id="IPR012259">
    <property type="entry name" value="DHFR"/>
</dbReference>
<dbReference type="InterPro" id="IPR001796">
    <property type="entry name" value="DHFR_dom"/>
</dbReference>
<gene>
    <name evidence="7" type="ORF">LCGC14_2113050</name>
</gene>
<dbReference type="GO" id="GO:0005739">
    <property type="term" value="C:mitochondrion"/>
    <property type="evidence" value="ECO:0007669"/>
    <property type="project" value="TreeGrafter"/>
</dbReference>
<reference evidence="7" key="1">
    <citation type="journal article" date="2015" name="Nature">
        <title>Complex archaea that bridge the gap between prokaryotes and eukaryotes.</title>
        <authorList>
            <person name="Spang A."/>
            <person name="Saw J.H."/>
            <person name="Jorgensen S.L."/>
            <person name="Zaremba-Niedzwiedzka K."/>
            <person name="Martijn J."/>
            <person name="Lind A.E."/>
            <person name="van Eijk R."/>
            <person name="Schleper C."/>
            <person name="Guy L."/>
            <person name="Ettema T.J."/>
        </authorList>
    </citation>
    <scope>NUCLEOTIDE SEQUENCE</scope>
</reference>
<keyword evidence="5" id="KW-0560">Oxidoreductase</keyword>
<evidence type="ECO:0000256" key="4">
    <source>
        <dbReference type="ARBA" id="ARBA00022857"/>
    </source>
</evidence>
<dbReference type="EMBL" id="LAZR01026153">
    <property type="protein sequence ID" value="KKL69623.1"/>
    <property type="molecule type" value="Genomic_DNA"/>
</dbReference>
<dbReference type="PRINTS" id="PR00070">
    <property type="entry name" value="DHFR"/>
</dbReference>
<dbReference type="GO" id="GO:0046654">
    <property type="term" value="P:tetrahydrofolate biosynthetic process"/>
    <property type="evidence" value="ECO:0007669"/>
    <property type="project" value="InterPro"/>
</dbReference>
<evidence type="ECO:0000256" key="2">
    <source>
        <dbReference type="ARBA" id="ARBA00012856"/>
    </source>
</evidence>
<dbReference type="PANTHER" id="PTHR48069">
    <property type="entry name" value="DIHYDROFOLATE REDUCTASE"/>
    <property type="match status" value="1"/>
</dbReference>
<dbReference type="PANTHER" id="PTHR48069:SF3">
    <property type="entry name" value="DIHYDROFOLATE REDUCTASE"/>
    <property type="match status" value="1"/>
</dbReference>
<dbReference type="EC" id="1.5.1.3" evidence="2"/>
<keyword evidence="3" id="KW-0554">One-carbon metabolism</keyword>
<evidence type="ECO:0000256" key="5">
    <source>
        <dbReference type="ARBA" id="ARBA00023002"/>
    </source>
</evidence>
<evidence type="ECO:0000256" key="3">
    <source>
        <dbReference type="ARBA" id="ARBA00022563"/>
    </source>
</evidence>
<dbReference type="GO" id="GO:0046655">
    <property type="term" value="P:folic acid metabolic process"/>
    <property type="evidence" value="ECO:0007669"/>
    <property type="project" value="TreeGrafter"/>
</dbReference>
<evidence type="ECO:0000313" key="7">
    <source>
        <dbReference type="EMBL" id="KKL69623.1"/>
    </source>
</evidence>
<dbReference type="AlphaFoldDB" id="A0A0F9E6G7"/>
<dbReference type="Gene3D" id="3.40.430.10">
    <property type="entry name" value="Dihydrofolate Reductase, subunit A"/>
    <property type="match status" value="1"/>
</dbReference>
<feature type="domain" description="DHFR" evidence="6">
    <location>
        <begin position="21"/>
        <end position="207"/>
    </location>
</feature>
<dbReference type="Pfam" id="PF00186">
    <property type="entry name" value="DHFR_1"/>
    <property type="match status" value="2"/>
</dbReference>
<proteinExistence type="predicted"/>
<dbReference type="GO" id="GO:0004146">
    <property type="term" value="F:dihydrofolate reductase activity"/>
    <property type="evidence" value="ECO:0007669"/>
    <property type="project" value="UniProtKB-EC"/>
</dbReference>
<comment type="pathway">
    <text evidence="1">Cofactor biosynthesis; tetrahydrofolate biosynthesis; 5,6,7,8-tetrahydrofolate from 7,8-dihydrofolate: step 1/1.</text>
</comment>